<proteinExistence type="inferred from homology"/>
<dbReference type="PIRSF" id="PIRSF003113">
    <property type="entry name" value="BolA"/>
    <property type="match status" value="1"/>
</dbReference>
<dbReference type="SUPFAM" id="SSF82657">
    <property type="entry name" value="BolA-like"/>
    <property type="match status" value="1"/>
</dbReference>
<dbReference type="RefSeq" id="WP_158336643.1">
    <property type="nucleotide sequence ID" value="NZ_CP033004.1"/>
</dbReference>
<protein>
    <submittedName>
        <fullName evidence="3">BolA family transcriptional regulator</fullName>
    </submittedName>
</protein>
<gene>
    <name evidence="3" type="ORF">D9V73_02195</name>
</gene>
<dbReference type="InterPro" id="IPR002634">
    <property type="entry name" value="BolA"/>
</dbReference>
<comment type="similarity">
    <text evidence="1 2">Belongs to the BolA/IbaG family.</text>
</comment>
<dbReference type="EMBL" id="CP033004">
    <property type="protein sequence ID" value="QCI23434.1"/>
    <property type="molecule type" value="Genomic_DNA"/>
</dbReference>
<dbReference type="Gene3D" id="3.30.300.90">
    <property type="entry name" value="BolA-like"/>
    <property type="match status" value="1"/>
</dbReference>
<reference evidence="3 4" key="1">
    <citation type="submission" date="2018-10" db="EMBL/GenBank/DDBJ databases">
        <title>Comparative functional genomics of the obligate endosymbiont Buchnera aphidicola.</title>
        <authorList>
            <person name="Chong R.A."/>
        </authorList>
    </citation>
    <scope>NUCLEOTIDE SEQUENCE [LARGE SCALE GENOMIC DNA]</scope>
    <source>
        <strain evidence="3 4">Mrh</strain>
    </source>
</reference>
<dbReference type="PANTHER" id="PTHR46229:SF2">
    <property type="entry name" value="BOLA-LIKE PROTEIN 1"/>
    <property type="match status" value="1"/>
</dbReference>
<accession>A0A4D6YBQ0</accession>
<dbReference type="PANTHER" id="PTHR46229">
    <property type="entry name" value="BOLA TRANSCRIPTION REGULATOR"/>
    <property type="match status" value="1"/>
</dbReference>
<dbReference type="Proteomes" id="UP000298566">
    <property type="component" value="Chromosome"/>
</dbReference>
<dbReference type="OrthoDB" id="9801469at2"/>
<evidence type="ECO:0000313" key="4">
    <source>
        <dbReference type="Proteomes" id="UP000298566"/>
    </source>
</evidence>
<dbReference type="Pfam" id="PF01722">
    <property type="entry name" value="BolA"/>
    <property type="match status" value="1"/>
</dbReference>
<sequence>MITKKIKSILTSTFQIEVIKIRNESKLHSKFITNHSHFKIIIVSNDFVKYSLLQRHRKIYHLLSTYISRYKIHGLALYTYTINEWKEKIKTNLISPICTQYTHKINNN</sequence>
<evidence type="ECO:0000256" key="1">
    <source>
        <dbReference type="ARBA" id="ARBA00005578"/>
    </source>
</evidence>
<dbReference type="AlphaFoldDB" id="A0A4D6YBQ0"/>
<dbReference type="InterPro" id="IPR050961">
    <property type="entry name" value="BolA/IbaG_stress_morph_reg"/>
</dbReference>
<evidence type="ECO:0000256" key="2">
    <source>
        <dbReference type="RuleBase" id="RU003860"/>
    </source>
</evidence>
<organism evidence="3 4">
    <name type="scientific">Buchnera aphidicola subsp. Melaphis rhois</name>
    <dbReference type="NCBI Taxonomy" id="118103"/>
    <lineage>
        <taxon>Bacteria</taxon>
        <taxon>Pseudomonadati</taxon>
        <taxon>Pseudomonadota</taxon>
        <taxon>Gammaproteobacteria</taxon>
        <taxon>Enterobacterales</taxon>
        <taxon>Erwiniaceae</taxon>
        <taxon>Buchnera</taxon>
    </lineage>
</organism>
<dbReference type="InterPro" id="IPR036065">
    <property type="entry name" value="BolA-like_sf"/>
</dbReference>
<name>A0A4D6YBQ0_BUCMH</name>
<evidence type="ECO:0000313" key="3">
    <source>
        <dbReference type="EMBL" id="QCI23434.1"/>
    </source>
</evidence>